<organism evidence="1 2">
    <name type="scientific">Vespula germanica</name>
    <name type="common">German yellow jacket</name>
    <name type="synonym">Paravespula germanica</name>
    <dbReference type="NCBI Taxonomy" id="30212"/>
    <lineage>
        <taxon>Eukaryota</taxon>
        <taxon>Metazoa</taxon>
        <taxon>Ecdysozoa</taxon>
        <taxon>Arthropoda</taxon>
        <taxon>Hexapoda</taxon>
        <taxon>Insecta</taxon>
        <taxon>Pterygota</taxon>
        <taxon>Neoptera</taxon>
        <taxon>Endopterygota</taxon>
        <taxon>Hymenoptera</taxon>
        <taxon>Apocrita</taxon>
        <taxon>Aculeata</taxon>
        <taxon>Vespoidea</taxon>
        <taxon>Vespidae</taxon>
        <taxon>Vespinae</taxon>
        <taxon>Vespula</taxon>
    </lineage>
</organism>
<gene>
    <name evidence="1" type="ORF">HZH68_002701</name>
</gene>
<dbReference type="EMBL" id="JACSDZ010000002">
    <property type="protein sequence ID" value="KAF7414212.1"/>
    <property type="molecule type" value="Genomic_DNA"/>
</dbReference>
<accession>A0A834NMT8</accession>
<sequence length="175" mass="20167">MLRKSHDSTYSISLVPKIETSINEAVNISQELIIQVDLDCNINLIFNHDKEWNIDPNNNSDPIIAIMTTIAILKYCDRYGQNINYKRKQEALSSTYSYRIVYNLVLVLHLFSDITMDLSFTFMFFHGDGAIDTTSFSSSLLIKPALSEIFILNRVQRKVKNHPETGELSQYYANF</sequence>
<comment type="caution">
    <text evidence="1">The sequence shown here is derived from an EMBL/GenBank/DDBJ whole genome shotgun (WGS) entry which is preliminary data.</text>
</comment>
<keyword evidence="2" id="KW-1185">Reference proteome</keyword>
<evidence type="ECO:0000313" key="1">
    <source>
        <dbReference type="EMBL" id="KAF7414212.1"/>
    </source>
</evidence>
<reference evidence="1" key="1">
    <citation type="journal article" date="2020" name="G3 (Bethesda)">
        <title>High-Quality Assemblies for Three Invasive Social Wasps from the &lt;i&gt;Vespula&lt;/i&gt; Genus.</title>
        <authorList>
            <person name="Harrop T.W.R."/>
            <person name="Guhlin J."/>
            <person name="McLaughlin G.M."/>
            <person name="Permina E."/>
            <person name="Stockwell P."/>
            <person name="Gilligan J."/>
            <person name="Le Lec M.F."/>
            <person name="Gruber M.A.M."/>
            <person name="Quinn O."/>
            <person name="Lovegrove M."/>
            <person name="Duncan E.J."/>
            <person name="Remnant E.J."/>
            <person name="Van Eeckhoven J."/>
            <person name="Graham B."/>
            <person name="Knapp R.A."/>
            <person name="Langford K.W."/>
            <person name="Kronenberg Z."/>
            <person name="Press M.O."/>
            <person name="Eacker S.M."/>
            <person name="Wilson-Rankin E.E."/>
            <person name="Purcell J."/>
            <person name="Lester P.J."/>
            <person name="Dearden P.K."/>
        </authorList>
    </citation>
    <scope>NUCLEOTIDE SEQUENCE</scope>
    <source>
        <strain evidence="1">Linc-1</strain>
    </source>
</reference>
<name>A0A834NMT8_VESGE</name>
<dbReference type="Proteomes" id="UP000617340">
    <property type="component" value="Unassembled WGS sequence"/>
</dbReference>
<proteinExistence type="predicted"/>
<protein>
    <submittedName>
        <fullName evidence="1">Uncharacterized protein</fullName>
    </submittedName>
</protein>
<evidence type="ECO:0000313" key="2">
    <source>
        <dbReference type="Proteomes" id="UP000617340"/>
    </source>
</evidence>
<dbReference type="AlphaFoldDB" id="A0A834NMT8"/>